<dbReference type="Pfam" id="PF01124">
    <property type="entry name" value="MAPEG"/>
    <property type="match status" value="1"/>
</dbReference>
<evidence type="ECO:0000313" key="6">
    <source>
        <dbReference type="EMBL" id="GLQ08331.1"/>
    </source>
</evidence>
<evidence type="ECO:0000256" key="1">
    <source>
        <dbReference type="ARBA" id="ARBA00004370"/>
    </source>
</evidence>
<dbReference type="Proteomes" id="UP001161406">
    <property type="component" value="Unassembled WGS sequence"/>
</dbReference>
<evidence type="ECO:0000313" key="7">
    <source>
        <dbReference type="Proteomes" id="UP001161406"/>
    </source>
</evidence>
<dbReference type="PANTHER" id="PTHR35814:SF1">
    <property type="entry name" value="GLUTATHIONE S-TRANSFERASE-RELATED"/>
    <property type="match status" value="1"/>
</dbReference>
<evidence type="ECO:0000256" key="3">
    <source>
        <dbReference type="ARBA" id="ARBA00022989"/>
    </source>
</evidence>
<feature type="transmembrane region" description="Helical" evidence="5">
    <location>
        <begin position="104"/>
        <end position="127"/>
    </location>
</feature>
<dbReference type="RefSeq" id="WP_284387201.1">
    <property type="nucleotide sequence ID" value="NZ_BSNG01000001.1"/>
</dbReference>
<reference evidence="6" key="1">
    <citation type="journal article" date="2014" name="Int. J. Syst. Evol. Microbiol.">
        <title>Complete genome of a new Firmicutes species belonging to the dominant human colonic microbiota ('Ruminococcus bicirculans') reveals two chromosomes and a selective capacity to utilize plant glucans.</title>
        <authorList>
            <consortium name="NISC Comparative Sequencing Program"/>
            <person name="Wegmann U."/>
            <person name="Louis P."/>
            <person name="Goesmann A."/>
            <person name="Henrissat B."/>
            <person name="Duncan S.H."/>
            <person name="Flint H.J."/>
        </authorList>
    </citation>
    <scope>NUCLEOTIDE SEQUENCE</scope>
    <source>
        <strain evidence="6">NBRC 103855</strain>
    </source>
</reference>
<evidence type="ECO:0000256" key="2">
    <source>
        <dbReference type="ARBA" id="ARBA00022692"/>
    </source>
</evidence>
<dbReference type="SUPFAM" id="SSF161084">
    <property type="entry name" value="MAPEG domain-like"/>
    <property type="match status" value="1"/>
</dbReference>
<dbReference type="InterPro" id="IPR023352">
    <property type="entry name" value="MAPEG-like_dom_sf"/>
</dbReference>
<gene>
    <name evidence="6" type="ORF">GCM10007913_02630</name>
</gene>
<evidence type="ECO:0000256" key="5">
    <source>
        <dbReference type="SAM" id="Phobius"/>
    </source>
</evidence>
<dbReference type="EMBL" id="BSNG01000001">
    <property type="protein sequence ID" value="GLQ08331.1"/>
    <property type="molecule type" value="Genomic_DNA"/>
</dbReference>
<keyword evidence="3 5" id="KW-1133">Transmembrane helix</keyword>
<keyword evidence="7" id="KW-1185">Reference proteome</keyword>
<dbReference type="Gene3D" id="1.20.120.550">
    <property type="entry name" value="Membrane associated eicosanoid/glutathione metabolism-like domain"/>
    <property type="match status" value="1"/>
</dbReference>
<feature type="transmembrane region" description="Helical" evidence="5">
    <location>
        <begin position="53"/>
        <end position="71"/>
    </location>
</feature>
<dbReference type="PANTHER" id="PTHR35814">
    <property type="match status" value="1"/>
</dbReference>
<name>A0ABQ5UA97_9HYPH</name>
<sequence>MTFQITALYAAIFTVFVIVLANVVSAQRARAKVSILHGDDMTLALWMRRHGNLVENIPLALILMGLCEAHGLPAPWLHAMGVVLIVGRLAHVAGLNVTNPAAPLRIAGGVLTQVAMLGAAGFLVVTYF</sequence>
<comment type="caution">
    <text evidence="6">The sequence shown here is derived from an EMBL/GenBank/DDBJ whole genome shotgun (WGS) entry which is preliminary data.</text>
</comment>
<evidence type="ECO:0000256" key="4">
    <source>
        <dbReference type="ARBA" id="ARBA00023136"/>
    </source>
</evidence>
<keyword evidence="4 5" id="KW-0472">Membrane</keyword>
<protein>
    <recommendedName>
        <fullName evidence="8">Glutathione S-transferase</fullName>
    </recommendedName>
</protein>
<dbReference type="InterPro" id="IPR001129">
    <property type="entry name" value="Membr-assoc_MAPEG"/>
</dbReference>
<evidence type="ECO:0008006" key="8">
    <source>
        <dbReference type="Google" id="ProtNLM"/>
    </source>
</evidence>
<feature type="transmembrane region" description="Helical" evidence="5">
    <location>
        <begin position="77"/>
        <end position="97"/>
    </location>
</feature>
<keyword evidence="2 5" id="KW-0812">Transmembrane</keyword>
<organism evidence="6 7">
    <name type="scientific">Devosia yakushimensis</name>
    <dbReference type="NCBI Taxonomy" id="470028"/>
    <lineage>
        <taxon>Bacteria</taxon>
        <taxon>Pseudomonadati</taxon>
        <taxon>Pseudomonadota</taxon>
        <taxon>Alphaproteobacteria</taxon>
        <taxon>Hyphomicrobiales</taxon>
        <taxon>Devosiaceae</taxon>
        <taxon>Devosia</taxon>
    </lineage>
</organism>
<proteinExistence type="predicted"/>
<comment type="subcellular location">
    <subcellularLocation>
        <location evidence="1">Membrane</location>
    </subcellularLocation>
</comment>
<reference evidence="6" key="2">
    <citation type="submission" date="2023-01" db="EMBL/GenBank/DDBJ databases">
        <title>Draft genome sequence of Devosia yakushimensis strain NBRC 103855.</title>
        <authorList>
            <person name="Sun Q."/>
            <person name="Mori K."/>
        </authorList>
    </citation>
    <scope>NUCLEOTIDE SEQUENCE</scope>
    <source>
        <strain evidence="6">NBRC 103855</strain>
    </source>
</reference>
<feature type="transmembrane region" description="Helical" evidence="5">
    <location>
        <begin position="6"/>
        <end position="24"/>
    </location>
</feature>
<accession>A0ABQ5UA97</accession>